<dbReference type="RefSeq" id="WP_317700911.1">
    <property type="nucleotide sequence ID" value="NZ_CP136921.1"/>
</dbReference>
<dbReference type="PROSITE" id="PS00189">
    <property type="entry name" value="LIPOYL"/>
    <property type="match status" value="1"/>
</dbReference>
<accession>A0ABZ0J2R5</accession>
<dbReference type="Proteomes" id="UP001303211">
    <property type="component" value="Chromosome"/>
</dbReference>
<dbReference type="Gene3D" id="2.40.50.100">
    <property type="match status" value="1"/>
</dbReference>
<organism evidence="3 4">
    <name type="scientific">Diaphorobacter limosus</name>
    <dbReference type="NCBI Taxonomy" id="3036128"/>
    <lineage>
        <taxon>Bacteria</taxon>
        <taxon>Pseudomonadati</taxon>
        <taxon>Pseudomonadota</taxon>
        <taxon>Betaproteobacteria</taxon>
        <taxon>Burkholderiales</taxon>
        <taxon>Comamonadaceae</taxon>
        <taxon>Diaphorobacter</taxon>
    </lineage>
</organism>
<comment type="cofactor">
    <cofactor evidence="1">
        <name>(R)-lipoate</name>
        <dbReference type="ChEBI" id="CHEBI:83088"/>
    </cofactor>
</comment>
<evidence type="ECO:0000313" key="4">
    <source>
        <dbReference type="Proteomes" id="UP001303211"/>
    </source>
</evidence>
<dbReference type="PANTHER" id="PTHR11715:SF3">
    <property type="entry name" value="GLYCINE CLEAVAGE SYSTEM H PROTEIN-RELATED"/>
    <property type="match status" value="1"/>
</dbReference>
<protein>
    <submittedName>
        <fullName evidence="3">Glycine cleavage system protein H</fullName>
    </submittedName>
</protein>
<gene>
    <name evidence="3" type="ORF">P4826_13560</name>
</gene>
<sequence length="152" mass="15532">MTALQLQFPPDLHYLLEHQVWARLDGDGLATVGITALGIALSGEIYMCRPKRLGTALAQGATLAVVELAKSIVAVKTPVSGSIVAINPALEQRPGLVHTDPYGAGWIAQLALTDWAADLGALVHGDAVGPAMAAHARAYGHELAAGGAGAAP</sequence>
<evidence type="ECO:0000256" key="2">
    <source>
        <dbReference type="ARBA" id="ARBA00022823"/>
    </source>
</evidence>
<dbReference type="InterPro" id="IPR011053">
    <property type="entry name" value="Single_hybrid_motif"/>
</dbReference>
<keyword evidence="2" id="KW-0450">Lipoyl</keyword>
<evidence type="ECO:0000313" key="3">
    <source>
        <dbReference type="EMBL" id="WOO31432.1"/>
    </source>
</evidence>
<reference evidence="3 4" key="1">
    <citation type="submission" date="2023-03" db="EMBL/GenBank/DDBJ databases">
        <title>Diaphorobacter basophil sp. nov., isolated from a sewage-treatment plant.</title>
        <authorList>
            <person name="Yang K."/>
        </authorList>
    </citation>
    <scope>NUCLEOTIDE SEQUENCE [LARGE SCALE GENOMIC DNA]</scope>
    <source>
        <strain evidence="3 4">Y-1</strain>
    </source>
</reference>
<dbReference type="InterPro" id="IPR033753">
    <property type="entry name" value="GCV_H/Fam206"/>
</dbReference>
<name>A0ABZ0J2R5_9BURK</name>
<proteinExistence type="predicted"/>
<keyword evidence="4" id="KW-1185">Reference proteome</keyword>
<dbReference type="PANTHER" id="PTHR11715">
    <property type="entry name" value="GLYCINE CLEAVAGE SYSTEM H PROTEIN"/>
    <property type="match status" value="1"/>
</dbReference>
<dbReference type="SUPFAM" id="SSF51230">
    <property type="entry name" value="Single hybrid motif"/>
    <property type="match status" value="1"/>
</dbReference>
<dbReference type="InterPro" id="IPR002930">
    <property type="entry name" value="GCV_H"/>
</dbReference>
<dbReference type="EMBL" id="CP136921">
    <property type="protein sequence ID" value="WOO31432.1"/>
    <property type="molecule type" value="Genomic_DNA"/>
</dbReference>
<dbReference type="Pfam" id="PF01597">
    <property type="entry name" value="GCV_H"/>
    <property type="match status" value="1"/>
</dbReference>
<evidence type="ECO:0000256" key="1">
    <source>
        <dbReference type="ARBA" id="ARBA00001938"/>
    </source>
</evidence>
<dbReference type="InterPro" id="IPR003016">
    <property type="entry name" value="2-oxoA_DH_lipoyl-BS"/>
</dbReference>
<dbReference type="CDD" id="cd06848">
    <property type="entry name" value="GCS_H"/>
    <property type="match status" value="1"/>
</dbReference>